<dbReference type="InterPro" id="IPR010982">
    <property type="entry name" value="Lambda_DNA-bd_dom_sf"/>
</dbReference>
<proteinExistence type="predicted"/>
<dbReference type="PROSITE" id="PS50943">
    <property type="entry name" value="HTH_CROC1"/>
    <property type="match status" value="1"/>
</dbReference>
<dbReference type="CDD" id="cd00093">
    <property type="entry name" value="HTH_XRE"/>
    <property type="match status" value="1"/>
</dbReference>
<dbReference type="Proteomes" id="UP000295807">
    <property type="component" value="Unassembled WGS sequence"/>
</dbReference>
<dbReference type="Pfam" id="PF01381">
    <property type="entry name" value="HTH_3"/>
    <property type="match status" value="1"/>
</dbReference>
<dbReference type="AlphaFoldDB" id="A0A4R3KMZ5"/>
<dbReference type="SMART" id="SM00530">
    <property type="entry name" value="HTH_XRE"/>
    <property type="match status" value="1"/>
</dbReference>
<keyword evidence="3" id="KW-1185">Reference proteome</keyword>
<feature type="domain" description="HTH cro/C1-type" evidence="1">
    <location>
        <begin position="32"/>
        <end position="83"/>
    </location>
</feature>
<name>A0A4R3KMZ5_9SPHI</name>
<organism evidence="2 3">
    <name type="scientific">Anseongella ginsenosidimutans</name>
    <dbReference type="NCBI Taxonomy" id="496056"/>
    <lineage>
        <taxon>Bacteria</taxon>
        <taxon>Pseudomonadati</taxon>
        <taxon>Bacteroidota</taxon>
        <taxon>Sphingobacteriia</taxon>
        <taxon>Sphingobacteriales</taxon>
        <taxon>Sphingobacteriaceae</taxon>
        <taxon>Anseongella</taxon>
    </lineage>
</organism>
<accession>A0A4R3KMZ5</accession>
<gene>
    <name evidence="2" type="ORF">EDD80_1113</name>
</gene>
<dbReference type="GO" id="GO:0003677">
    <property type="term" value="F:DNA binding"/>
    <property type="evidence" value="ECO:0007669"/>
    <property type="project" value="InterPro"/>
</dbReference>
<protein>
    <submittedName>
        <fullName evidence="2">Helix-turn-helix protein</fullName>
    </submittedName>
</protein>
<evidence type="ECO:0000313" key="2">
    <source>
        <dbReference type="EMBL" id="TCS85601.1"/>
    </source>
</evidence>
<evidence type="ECO:0000313" key="3">
    <source>
        <dbReference type="Proteomes" id="UP000295807"/>
    </source>
</evidence>
<dbReference type="EMBL" id="SMAD01000011">
    <property type="protein sequence ID" value="TCS85601.1"/>
    <property type="molecule type" value="Genomic_DNA"/>
</dbReference>
<dbReference type="OrthoDB" id="1446437at2"/>
<dbReference type="Gene3D" id="1.10.260.40">
    <property type="entry name" value="lambda repressor-like DNA-binding domains"/>
    <property type="match status" value="1"/>
</dbReference>
<sequence length="89" mass="10284">MGEYLLDVSEDLVYPELGKQHRHLLLSIALRIKELRKNAGITQEDFYLHTNIHIARIETGKQNISVSTLQRICGYLGVSIQDFFLQLKE</sequence>
<reference evidence="2 3" key="1">
    <citation type="submission" date="2019-03" db="EMBL/GenBank/DDBJ databases">
        <title>Genomic Encyclopedia of Type Strains, Phase IV (KMG-IV): sequencing the most valuable type-strain genomes for metagenomic binning, comparative biology and taxonomic classification.</title>
        <authorList>
            <person name="Goeker M."/>
        </authorList>
    </citation>
    <scope>NUCLEOTIDE SEQUENCE [LARGE SCALE GENOMIC DNA]</scope>
    <source>
        <strain evidence="2 3">DSM 21100</strain>
    </source>
</reference>
<dbReference type="InterPro" id="IPR001387">
    <property type="entry name" value="Cro/C1-type_HTH"/>
</dbReference>
<dbReference type="SUPFAM" id="SSF47413">
    <property type="entry name" value="lambda repressor-like DNA-binding domains"/>
    <property type="match status" value="1"/>
</dbReference>
<dbReference type="RefSeq" id="WP_132130029.1">
    <property type="nucleotide sequence ID" value="NZ_CP042432.1"/>
</dbReference>
<comment type="caution">
    <text evidence="2">The sequence shown here is derived from an EMBL/GenBank/DDBJ whole genome shotgun (WGS) entry which is preliminary data.</text>
</comment>
<evidence type="ECO:0000259" key="1">
    <source>
        <dbReference type="PROSITE" id="PS50943"/>
    </source>
</evidence>